<sequence length="60" mass="6323">MSTAKTKGPPTDAPWSLQAFLGPSARSHPMGLGSDHADRQIGYCSHGGQLGRGLWKSQST</sequence>
<reference evidence="2 3" key="1">
    <citation type="submission" date="2005-09" db="EMBL/GenBank/DDBJ databases">
        <authorList>
            <person name="Mural R.J."/>
            <person name="Li P.W."/>
            <person name="Adams M.D."/>
            <person name="Amanatides P.G."/>
            <person name="Baden-Tillson H."/>
            <person name="Barnstead M."/>
            <person name="Chin S.H."/>
            <person name="Dew I."/>
            <person name="Evans C.A."/>
            <person name="Ferriera S."/>
            <person name="Flanigan M."/>
            <person name="Fosler C."/>
            <person name="Glodek A."/>
            <person name="Gu Z."/>
            <person name="Holt R.A."/>
            <person name="Jennings D."/>
            <person name="Kraft C.L."/>
            <person name="Lu F."/>
            <person name="Nguyen T."/>
            <person name="Nusskern D.R."/>
            <person name="Pfannkoch C.M."/>
            <person name="Sitter C."/>
            <person name="Sutton G.G."/>
            <person name="Venter J.C."/>
            <person name="Wang Z."/>
            <person name="Woodage T."/>
            <person name="Zheng X.H."/>
            <person name="Zhong F."/>
        </authorList>
    </citation>
    <scope>NUCLEOTIDE SEQUENCE [LARGE SCALE GENOMIC DNA]</scope>
    <source>
        <strain>BN</strain>
        <strain evidence="3">Sprague-Dawley</strain>
    </source>
</reference>
<gene>
    <name evidence="2" type="ORF">rCG_30011</name>
</gene>
<evidence type="ECO:0000256" key="1">
    <source>
        <dbReference type="SAM" id="MobiDB-lite"/>
    </source>
</evidence>
<evidence type="ECO:0000313" key="2">
    <source>
        <dbReference type="EMBL" id="EDM02078.1"/>
    </source>
</evidence>
<feature type="region of interest" description="Disordered" evidence="1">
    <location>
        <begin position="1"/>
        <end position="60"/>
    </location>
</feature>
<accession>A6IL61</accession>
<dbReference type="Proteomes" id="UP000234681">
    <property type="component" value="Chromosome 4"/>
</dbReference>
<dbReference type="EMBL" id="CH473964">
    <property type="protein sequence ID" value="EDM02078.1"/>
    <property type="molecule type" value="Genomic_DNA"/>
</dbReference>
<organism evidence="2 3">
    <name type="scientific">Rattus norvegicus</name>
    <name type="common">Rat</name>
    <dbReference type="NCBI Taxonomy" id="10116"/>
    <lineage>
        <taxon>Eukaryota</taxon>
        <taxon>Metazoa</taxon>
        <taxon>Chordata</taxon>
        <taxon>Craniata</taxon>
        <taxon>Vertebrata</taxon>
        <taxon>Euteleostomi</taxon>
        <taxon>Mammalia</taxon>
        <taxon>Eutheria</taxon>
        <taxon>Euarchontoglires</taxon>
        <taxon>Glires</taxon>
        <taxon>Rodentia</taxon>
        <taxon>Myomorpha</taxon>
        <taxon>Muroidea</taxon>
        <taxon>Muridae</taxon>
        <taxon>Murinae</taxon>
        <taxon>Rattus</taxon>
    </lineage>
</organism>
<name>A6IL61_RAT</name>
<protein>
    <submittedName>
        <fullName evidence="2">RCG30011</fullName>
    </submittedName>
</protein>
<evidence type="ECO:0000313" key="3">
    <source>
        <dbReference type="Proteomes" id="UP000234681"/>
    </source>
</evidence>
<proteinExistence type="predicted"/>
<dbReference type="AlphaFoldDB" id="A6IL61"/>